<feature type="repeat" description="PPR" evidence="2">
    <location>
        <begin position="176"/>
        <end position="210"/>
    </location>
</feature>
<dbReference type="RefSeq" id="XP_004340427.1">
    <property type="nucleotide sequence ID" value="XM_004340379.1"/>
</dbReference>
<evidence type="ECO:0000259" key="4">
    <source>
        <dbReference type="Pfam" id="PF17177"/>
    </source>
</evidence>
<feature type="domain" description="PROP1-like PPR" evidence="4">
    <location>
        <begin position="427"/>
        <end position="555"/>
    </location>
</feature>
<evidence type="ECO:0000256" key="3">
    <source>
        <dbReference type="SAM" id="MobiDB-lite"/>
    </source>
</evidence>
<protein>
    <submittedName>
        <fullName evidence="5">Pentatricopeptide repeat domain containing protein</fullName>
    </submittedName>
</protein>
<feature type="compositionally biased region" description="Acidic residues" evidence="3">
    <location>
        <begin position="405"/>
        <end position="417"/>
    </location>
</feature>
<dbReference type="PROSITE" id="PS51375">
    <property type="entry name" value="PPR"/>
    <property type="match status" value="3"/>
</dbReference>
<dbReference type="NCBIfam" id="TIGR00756">
    <property type="entry name" value="PPR"/>
    <property type="match status" value="3"/>
</dbReference>
<dbReference type="VEuPathDB" id="AmoebaDB:ACA1_137810"/>
<keyword evidence="1" id="KW-0677">Repeat</keyword>
<dbReference type="InterPro" id="IPR002885">
    <property type="entry name" value="PPR_rpt"/>
</dbReference>
<dbReference type="InterPro" id="IPR011990">
    <property type="entry name" value="TPR-like_helical_dom_sf"/>
</dbReference>
<keyword evidence="6" id="KW-1185">Reference proteome</keyword>
<organism evidence="5 6">
    <name type="scientific">Acanthamoeba castellanii (strain ATCC 30010 / Neff)</name>
    <dbReference type="NCBI Taxonomy" id="1257118"/>
    <lineage>
        <taxon>Eukaryota</taxon>
        <taxon>Amoebozoa</taxon>
        <taxon>Discosea</taxon>
        <taxon>Longamoebia</taxon>
        <taxon>Centramoebida</taxon>
        <taxon>Acanthamoebidae</taxon>
        <taxon>Acanthamoeba</taxon>
    </lineage>
</organism>
<evidence type="ECO:0000313" key="5">
    <source>
        <dbReference type="EMBL" id="ELR18399.1"/>
    </source>
</evidence>
<evidence type="ECO:0000256" key="1">
    <source>
        <dbReference type="ARBA" id="ARBA00022737"/>
    </source>
</evidence>
<dbReference type="PANTHER" id="PTHR47447">
    <property type="entry name" value="OS03G0856100 PROTEIN"/>
    <property type="match status" value="1"/>
</dbReference>
<feature type="repeat" description="PPR" evidence="2">
    <location>
        <begin position="141"/>
        <end position="175"/>
    </location>
</feature>
<feature type="compositionally biased region" description="Basic and acidic residues" evidence="3">
    <location>
        <begin position="298"/>
        <end position="308"/>
    </location>
</feature>
<reference evidence="5 6" key="1">
    <citation type="journal article" date="2013" name="Genome Biol.">
        <title>Genome of Acanthamoeba castellanii highlights extensive lateral gene transfer and early evolution of tyrosine kinase signaling.</title>
        <authorList>
            <person name="Clarke M."/>
            <person name="Lohan A.J."/>
            <person name="Liu B."/>
            <person name="Lagkouvardos I."/>
            <person name="Roy S."/>
            <person name="Zafar N."/>
            <person name="Bertelli C."/>
            <person name="Schilde C."/>
            <person name="Kianianmomeni A."/>
            <person name="Burglin T.R."/>
            <person name="Frech C."/>
            <person name="Turcotte B."/>
            <person name="Kopec K.O."/>
            <person name="Synnott J.M."/>
            <person name="Choo C."/>
            <person name="Paponov I."/>
            <person name="Finkler A."/>
            <person name="Soon Heng Tan C."/>
            <person name="Hutchins A.P."/>
            <person name="Weinmeier T."/>
            <person name="Rattei T."/>
            <person name="Chu J.S."/>
            <person name="Gimenez G."/>
            <person name="Irimia M."/>
            <person name="Rigden D.J."/>
            <person name="Fitzpatrick D.A."/>
            <person name="Lorenzo-Morales J."/>
            <person name="Bateman A."/>
            <person name="Chiu C.H."/>
            <person name="Tang P."/>
            <person name="Hegemann P."/>
            <person name="Fromm H."/>
            <person name="Raoult D."/>
            <person name="Greub G."/>
            <person name="Miranda-Saavedra D."/>
            <person name="Chen N."/>
            <person name="Nash P."/>
            <person name="Ginger M.L."/>
            <person name="Horn M."/>
            <person name="Schaap P."/>
            <person name="Caler L."/>
            <person name="Loftus B."/>
        </authorList>
    </citation>
    <scope>NUCLEOTIDE SEQUENCE [LARGE SCALE GENOMIC DNA]</scope>
    <source>
        <strain evidence="5 6">Neff</strain>
    </source>
</reference>
<dbReference type="PANTHER" id="PTHR47447:SF17">
    <property type="entry name" value="OS12G0638900 PROTEIN"/>
    <property type="match status" value="1"/>
</dbReference>
<dbReference type="Pfam" id="PF13041">
    <property type="entry name" value="PPR_2"/>
    <property type="match status" value="1"/>
</dbReference>
<dbReference type="STRING" id="1257118.L8GYN4"/>
<dbReference type="Pfam" id="PF17177">
    <property type="entry name" value="PPR_long"/>
    <property type="match status" value="1"/>
</dbReference>
<feature type="region of interest" description="Disordered" evidence="3">
    <location>
        <begin position="276"/>
        <end position="308"/>
    </location>
</feature>
<proteinExistence type="predicted"/>
<feature type="repeat" description="PPR" evidence="2">
    <location>
        <begin position="493"/>
        <end position="527"/>
    </location>
</feature>
<dbReference type="OrthoDB" id="185373at2759"/>
<evidence type="ECO:0000313" key="6">
    <source>
        <dbReference type="Proteomes" id="UP000011083"/>
    </source>
</evidence>
<dbReference type="KEGG" id="acan:ACA1_137810"/>
<dbReference type="AlphaFoldDB" id="L8GYN4"/>
<dbReference type="EMBL" id="KB007956">
    <property type="protein sequence ID" value="ELR18399.1"/>
    <property type="molecule type" value="Genomic_DNA"/>
</dbReference>
<accession>L8GYN4</accession>
<dbReference type="Proteomes" id="UP000011083">
    <property type="component" value="Unassembled WGS sequence"/>
</dbReference>
<dbReference type="GeneID" id="14919175"/>
<sequence length="616" mass="69843">MQLHLSAITADLSNAFLSYSCAFAPFPPATTDLFTAEPATTAAGVANSETMSAQAELQKLNKLNAVSYQRFVRAFKMVQAAQDKSCETDLIMLMNKVDTNNLLEYNHLMHILTKVRYKPVLVNTAGINLLDRMRKRGIYPDTVTYTSFINLLKKDRNADKAWLVFRRMREEKVQPNEWTYSTMAHICALKRNPKAAEELLGLMEEDRVVPNFIVMAGFVDAFLAAGQVERTWELIDSMRKQHRVRPNRFTLDYIMKSTLRENKEWDAWVEQHGEASATVATTPPAESDTESGATSSVSEREAGHASDAVSKKLERVKLVLRFLRREHGLTPSTKTFNALIAWCTKGKRTEIELAWRLKRLMKAYRLRPDNVTYVPLLNYYVKQLKARSTDSDIDYAEPQPRQGDEDGEDEGEGEECDDGSRYEGGSSADAGEPGVEEPYDGIQRTLQDMQAEGVESDPATTFTLIIDAHAASGDAERCFGAYADMRRDQVMPTVATYATLLRFCEKHGNVEKACALWEDIKADQIRLPWNVICFLLRATLTNNKTDTAFRLAEELSQLYKPQFVYSQLLTICDQLADVWQAERVWRVMRAKKIPVYARTKQLLADFGLNPDEPHHT</sequence>
<name>L8GYN4_ACACF</name>
<feature type="region of interest" description="Disordered" evidence="3">
    <location>
        <begin position="390"/>
        <end position="438"/>
    </location>
</feature>
<evidence type="ECO:0000256" key="2">
    <source>
        <dbReference type="PROSITE-ProRule" id="PRU00708"/>
    </source>
</evidence>
<gene>
    <name evidence="5" type="ORF">ACA1_137810</name>
</gene>
<dbReference type="Gene3D" id="1.25.40.10">
    <property type="entry name" value="Tetratricopeptide repeat domain"/>
    <property type="match status" value="3"/>
</dbReference>
<dbReference type="InterPro" id="IPR033443">
    <property type="entry name" value="PROP1-like_PPR_dom"/>
</dbReference>